<dbReference type="AlphaFoldDB" id="A0A8H9LWB9"/>
<accession>A0A8H9LWB9</accession>
<dbReference type="Proteomes" id="UP000623776">
    <property type="component" value="Unassembled WGS sequence"/>
</dbReference>
<comment type="caution">
    <text evidence="2">The sequence shown here is derived from an EMBL/GenBank/DDBJ whole genome shotgun (WGS) entry which is preliminary data.</text>
</comment>
<feature type="chain" id="PRO_5034473038" description="Tetratricopeptide repeat protein" evidence="1">
    <location>
        <begin position="20"/>
        <end position="366"/>
    </location>
</feature>
<proteinExistence type="predicted"/>
<keyword evidence="3" id="KW-1185">Reference proteome</keyword>
<dbReference type="EMBL" id="BMXN01000003">
    <property type="protein sequence ID" value="GGW21121.1"/>
    <property type="molecule type" value="Genomic_DNA"/>
</dbReference>
<keyword evidence="1" id="KW-0732">Signal</keyword>
<evidence type="ECO:0000313" key="2">
    <source>
        <dbReference type="EMBL" id="GGW21121.1"/>
    </source>
</evidence>
<evidence type="ECO:0000256" key="1">
    <source>
        <dbReference type="SAM" id="SignalP"/>
    </source>
</evidence>
<feature type="signal peptide" evidence="1">
    <location>
        <begin position="1"/>
        <end position="19"/>
    </location>
</feature>
<protein>
    <recommendedName>
        <fullName evidence="4">Tetratricopeptide repeat protein</fullName>
    </recommendedName>
</protein>
<sequence>MQRLLAIAVLGVWSTMAVADVPLSEDIILDLNGLQSQLAELSGSGAENESLDTILSRARSQAARLASGNRADQWASALYHQLAASALVRQEAPEAAADELASARQRTSVPNSQRLRWLRDEASLRRAAGQRSRAIELYAQWLGESAGHERYLESVWALVRLLAEEERWEEALEWLTPQLEPGRELSDAQQALVNVVLRHAGEGEQALAWLLENLSERSSAEEWRQAAGLAQQAGLLGAAAGVWEAAWQMGKFTAPEDRLTLIRLHLAGGTPARAGEHLEAALEAGELPDDEETLRLRATAWQQARHVEHALNAWQALAETTRAADDWRQYGQLAYAWGNESLAKEALSRAAELGDEQAEQWLGYFD</sequence>
<name>A0A8H9LWB9_9GAMM</name>
<dbReference type="RefSeq" id="WP_039177211.1">
    <property type="nucleotide sequence ID" value="NZ_BMXN01000003.1"/>
</dbReference>
<evidence type="ECO:0000313" key="3">
    <source>
        <dbReference type="Proteomes" id="UP000623776"/>
    </source>
</evidence>
<gene>
    <name evidence="2" type="ORF">GCM10007157_06890</name>
</gene>
<reference evidence="3" key="1">
    <citation type="journal article" date="2019" name="Int. J. Syst. Evol. Microbiol.">
        <title>The Global Catalogue of Microorganisms (GCM) 10K type strain sequencing project: providing services to taxonomists for standard genome sequencing and annotation.</title>
        <authorList>
            <consortium name="The Broad Institute Genomics Platform"/>
            <consortium name="The Broad Institute Genome Sequencing Center for Infectious Disease"/>
            <person name="Wu L."/>
            <person name="Ma J."/>
        </authorList>
    </citation>
    <scope>NUCLEOTIDE SEQUENCE [LARGE SCALE GENOMIC DNA]</scope>
    <source>
        <strain evidence="3">KCTC 22154</strain>
    </source>
</reference>
<evidence type="ECO:0008006" key="4">
    <source>
        <dbReference type="Google" id="ProtNLM"/>
    </source>
</evidence>
<organism evidence="2 3">
    <name type="scientific">Vreelandella hamiltonii</name>
    <dbReference type="NCBI Taxonomy" id="502829"/>
    <lineage>
        <taxon>Bacteria</taxon>
        <taxon>Pseudomonadati</taxon>
        <taxon>Pseudomonadota</taxon>
        <taxon>Gammaproteobacteria</taxon>
        <taxon>Oceanospirillales</taxon>
        <taxon>Halomonadaceae</taxon>
        <taxon>Vreelandella</taxon>
    </lineage>
</organism>